<dbReference type="Pfam" id="PF00400">
    <property type="entry name" value="WD40"/>
    <property type="match status" value="1"/>
</dbReference>
<dbReference type="Pfam" id="PF24883">
    <property type="entry name" value="NPHP3_N"/>
    <property type="match status" value="1"/>
</dbReference>
<evidence type="ECO:0000256" key="1">
    <source>
        <dbReference type="ARBA" id="ARBA00007920"/>
    </source>
</evidence>
<evidence type="ECO:0000259" key="5">
    <source>
        <dbReference type="Pfam" id="PF22939"/>
    </source>
</evidence>
<accession>A0A3N4LVC3</accession>
<evidence type="ECO:0000259" key="6">
    <source>
        <dbReference type="Pfam" id="PF24883"/>
    </source>
</evidence>
<dbReference type="SUPFAM" id="SSF50998">
    <property type="entry name" value="Quinoprotein alcohol dehydrogenase-like"/>
    <property type="match status" value="1"/>
</dbReference>
<evidence type="ECO:0000313" key="8">
    <source>
        <dbReference type="Proteomes" id="UP000267821"/>
    </source>
</evidence>
<evidence type="ECO:0000256" key="3">
    <source>
        <dbReference type="SAM" id="MobiDB-lite"/>
    </source>
</evidence>
<organism evidence="7 8">
    <name type="scientific">Terfezia boudieri ATCC MYA-4762</name>
    <dbReference type="NCBI Taxonomy" id="1051890"/>
    <lineage>
        <taxon>Eukaryota</taxon>
        <taxon>Fungi</taxon>
        <taxon>Dikarya</taxon>
        <taxon>Ascomycota</taxon>
        <taxon>Pezizomycotina</taxon>
        <taxon>Pezizomycetes</taxon>
        <taxon>Pezizales</taxon>
        <taxon>Pezizaceae</taxon>
        <taxon>Terfezia</taxon>
    </lineage>
</organism>
<dbReference type="InterPro" id="IPR029058">
    <property type="entry name" value="AB_hydrolase_fold"/>
</dbReference>
<evidence type="ECO:0000259" key="4">
    <source>
        <dbReference type="Pfam" id="PF05057"/>
    </source>
</evidence>
<gene>
    <name evidence="7" type="ORF">L211DRAFT_659137</name>
</gene>
<dbReference type="Gene3D" id="2.130.10.10">
    <property type="entry name" value="YVTN repeat-like/Quinoprotein amine dehydrogenase"/>
    <property type="match status" value="2"/>
</dbReference>
<keyword evidence="2" id="KW-0677">Repeat</keyword>
<dbReference type="Proteomes" id="UP000267821">
    <property type="component" value="Unassembled WGS sequence"/>
</dbReference>
<dbReference type="InterPro" id="IPR056884">
    <property type="entry name" value="NPHP3-like_N"/>
</dbReference>
<feature type="region of interest" description="Disordered" evidence="3">
    <location>
        <begin position="1"/>
        <end position="21"/>
    </location>
</feature>
<proteinExistence type="inferred from homology"/>
<dbReference type="InterPro" id="IPR027417">
    <property type="entry name" value="P-loop_NTPase"/>
</dbReference>
<feature type="domain" description="DUF676" evidence="4">
    <location>
        <begin position="66"/>
        <end position="201"/>
    </location>
</feature>
<name>A0A3N4LVC3_9PEZI</name>
<comment type="similarity">
    <text evidence="1">Belongs to the putative lipase ROG1 family.</text>
</comment>
<protein>
    <submittedName>
        <fullName evidence="7">WD40 repeat-like protein</fullName>
    </submittedName>
</protein>
<dbReference type="OrthoDB" id="194358at2759"/>
<dbReference type="SUPFAM" id="SSF53474">
    <property type="entry name" value="alpha/beta-Hydrolases"/>
    <property type="match status" value="1"/>
</dbReference>
<feature type="domain" description="GPI inositol-deacylase winged helix" evidence="5">
    <location>
        <begin position="628"/>
        <end position="712"/>
    </location>
</feature>
<feature type="compositionally biased region" description="Low complexity" evidence="3">
    <location>
        <begin position="9"/>
        <end position="21"/>
    </location>
</feature>
<dbReference type="InParanoid" id="A0A3N4LVC3"/>
<dbReference type="InterPro" id="IPR011047">
    <property type="entry name" value="Quinoprotein_ADH-like_sf"/>
</dbReference>
<dbReference type="Gene3D" id="3.40.50.300">
    <property type="entry name" value="P-loop containing nucleotide triphosphate hydrolases"/>
    <property type="match status" value="1"/>
</dbReference>
<dbReference type="SMART" id="SM00320">
    <property type="entry name" value="WD40"/>
    <property type="match status" value="6"/>
</dbReference>
<sequence>MKKLRFNKRTTPNSSSRSRSSITSRLSFLKLSTSSSKSGDFGTAEEIHGPLGLNLLYSPPEPQIELVFVHGLGGGSRKTWCKDGDAANYWPKEWLPMHPEFRNVRIHSFGYDSSYLNMNKSLLSVHDFGLSLLTELRSSPLIGRGENAHNPLVFVAHSMGGIVTKKAYLLARQDPECQPLAQRFRAMVFLATPHRGSDYASLLNNILSVTLGARRFIKNIERGSEALEEMNDQFRQVASHLKLCSLYETQKMGFSAVVPKDSAILGYPEEQVAVLTGATNHRDICKFNQQSDPNFITVSNIIGAVLETLVKTVSQRQIEESGQQIRRLGDYLGSLNKPEDDLTSLEEKRQPRSCEWIAENEQFRRWHSLTSHELSIFWINANPGTGKSVLSAYIINYLEKLDQDCFYYFFRTGDKMKSVLPDFLLSMAFQMAEVCKSVRRNLLKLMEQDVRFDKDNAQIIWKKLFTLSIFRAEFHRPFFWVIDALDECEGSISFFNMISKLELNIPIRILITSRRTREIETHALRVQKQFSEKYFIDAEILASDTRHDMSLYLRTQMDSLPVSSEENRRRLVDKILEQAAGSFLWVELVMKEFEGAFSEEQIERVLEDMPGEMEPFYQRALRLMASKSAESRSYAKAILTWAMCSTRPLTIPELQTALILDIGQTIDCIERAIVALCGQMVYVDKHQRVQMVHETARAFLLRTDLDSEFAVNPVEGHKRLAKVCLTYLNSDDMKGAGIQRVGRGPPRKTSPLLNYACTSFSEHIRQAHPRDDMTVQQLDSFFRTNILSWIEYIAGSGNLYQMTHAAQVLSHYQELLAAQEVPMAPEVERIKVWAAELSRLVAKFGKPILECPKSIYRLVPPFCPETSVTATQFGSAARGLKVVGISNSTWSDQLSCIEYRDEKTSTVACGESYFAVGLSSGDVKLYDNSTCQERRTMQHGEWVESLEFSASGQLLLSCGMSNIILWNIENGSAAWKQRVDDKLGIMSLTFAFDDAILMGATSRHTVCSWDVTDGSFVEDVGWGITFGEESSRRPPKKAAFSPDWGFLAVIYRGRPISLWDLEARCFAGYLGREENPAAQGLGTNTSAENLVFSSDPSICRLAVAYEDGDLAFFDAENQTLLQCTSEAAQILASSPDGRTLASGNWDGMIQLFDFVSMKLLYQINGFEYSVKALAFSSDNMRLLDARPSQLNIWEPAVLLRKNGKQSTSAPTVVGVNDLDEGFEITAVECHSSGDSIFCGRSDGSVVVHEAQTGKQVGILCPANHSITVKCLAWGDASSILVTVDTAGDFRVLSVRRDPWEVSETLLKGNSAESVNQILLSPNNKFLLISTASSNTVWRISGKSVLSSHGWPETYEHSSFLWLNHHSNPSQRILLTLTKAYMYQWPTSVQEQTIHLDDPRSLTNHTIRTALICPSTGSIAVEICKRTYPDLFTGLSLFESTMFTGENPTLSPKEVFTKLDGHILHLIGFHGTKLVFLDYKLWVCTVDVNDFDGNSYAKHFFIPQDWQNAVRQLVMGVTASGDVVFVKKDEVAFIKRGLFHNSHIAALRDDVEVTQSHRVDVMPV</sequence>
<dbReference type="InterPro" id="IPR001680">
    <property type="entry name" value="WD40_rpt"/>
</dbReference>
<dbReference type="PANTHER" id="PTHR10039:SF16">
    <property type="entry name" value="GPI INOSITOL-DEACYLASE"/>
    <property type="match status" value="1"/>
</dbReference>
<evidence type="ECO:0000313" key="7">
    <source>
        <dbReference type="EMBL" id="RPB26854.1"/>
    </source>
</evidence>
<dbReference type="Gene3D" id="3.40.50.1820">
    <property type="entry name" value="alpha/beta hydrolase"/>
    <property type="match status" value="1"/>
</dbReference>
<dbReference type="InterPro" id="IPR054471">
    <property type="entry name" value="GPIID_WHD"/>
</dbReference>
<feature type="domain" description="Nephrocystin 3-like N-terminal" evidence="6">
    <location>
        <begin position="353"/>
        <end position="514"/>
    </location>
</feature>
<evidence type="ECO:0000256" key="2">
    <source>
        <dbReference type="ARBA" id="ARBA00022737"/>
    </source>
</evidence>
<dbReference type="PANTHER" id="PTHR10039">
    <property type="entry name" value="AMELOGENIN"/>
    <property type="match status" value="1"/>
</dbReference>
<dbReference type="Pfam" id="PF22939">
    <property type="entry name" value="WHD_GPIID"/>
    <property type="match status" value="1"/>
</dbReference>
<reference evidence="7 8" key="1">
    <citation type="journal article" date="2018" name="Nat. Ecol. Evol.">
        <title>Pezizomycetes genomes reveal the molecular basis of ectomycorrhizal truffle lifestyle.</title>
        <authorList>
            <person name="Murat C."/>
            <person name="Payen T."/>
            <person name="Noel B."/>
            <person name="Kuo A."/>
            <person name="Morin E."/>
            <person name="Chen J."/>
            <person name="Kohler A."/>
            <person name="Krizsan K."/>
            <person name="Balestrini R."/>
            <person name="Da Silva C."/>
            <person name="Montanini B."/>
            <person name="Hainaut M."/>
            <person name="Levati E."/>
            <person name="Barry K.W."/>
            <person name="Belfiori B."/>
            <person name="Cichocki N."/>
            <person name="Clum A."/>
            <person name="Dockter R.B."/>
            <person name="Fauchery L."/>
            <person name="Guy J."/>
            <person name="Iotti M."/>
            <person name="Le Tacon F."/>
            <person name="Lindquist E.A."/>
            <person name="Lipzen A."/>
            <person name="Malagnac F."/>
            <person name="Mello A."/>
            <person name="Molinier V."/>
            <person name="Miyauchi S."/>
            <person name="Poulain J."/>
            <person name="Riccioni C."/>
            <person name="Rubini A."/>
            <person name="Sitrit Y."/>
            <person name="Splivallo R."/>
            <person name="Traeger S."/>
            <person name="Wang M."/>
            <person name="Zifcakova L."/>
            <person name="Wipf D."/>
            <person name="Zambonelli A."/>
            <person name="Paolocci F."/>
            <person name="Nowrousian M."/>
            <person name="Ottonello S."/>
            <person name="Baldrian P."/>
            <person name="Spatafora J.W."/>
            <person name="Henrissat B."/>
            <person name="Nagy L.G."/>
            <person name="Aury J.M."/>
            <person name="Wincker P."/>
            <person name="Grigoriev I.V."/>
            <person name="Bonfante P."/>
            <person name="Martin F.M."/>
        </authorList>
    </citation>
    <scope>NUCLEOTIDE SEQUENCE [LARGE SCALE GENOMIC DNA]</scope>
    <source>
        <strain evidence="7 8">ATCC MYA-4762</strain>
    </source>
</reference>
<keyword evidence="8" id="KW-1185">Reference proteome</keyword>
<dbReference type="EMBL" id="ML121533">
    <property type="protein sequence ID" value="RPB26854.1"/>
    <property type="molecule type" value="Genomic_DNA"/>
</dbReference>
<dbReference type="InterPro" id="IPR007751">
    <property type="entry name" value="DUF676_lipase-like"/>
</dbReference>
<dbReference type="Pfam" id="PF05057">
    <property type="entry name" value="DUF676"/>
    <property type="match status" value="1"/>
</dbReference>
<dbReference type="SUPFAM" id="SSF52540">
    <property type="entry name" value="P-loop containing nucleoside triphosphate hydrolases"/>
    <property type="match status" value="1"/>
</dbReference>
<dbReference type="InterPro" id="IPR015943">
    <property type="entry name" value="WD40/YVTN_repeat-like_dom_sf"/>
</dbReference>